<dbReference type="PANTHER" id="PTHR43489:SF7">
    <property type="entry name" value="3-DEHYDRO-D-GULOSIDE 4-EPIMERASE-RELATED"/>
    <property type="match status" value="1"/>
</dbReference>
<comment type="caution">
    <text evidence="3">The sequence shown here is derived from an EMBL/GenBank/DDBJ whole genome shotgun (WGS) entry which is preliminary data.</text>
</comment>
<sequence length="272" mass="30689">MKIGGVISFEETKFAPVIYKGGFEEGIRKLAEFGYDGVEISLRDPNTIDKDKLKKTLKENKISLASIATGQAALKDGLTFTHPDEKIREKAIERIMEQINFASEFSVPVILGLIRGNLPENEKDREKAFEWTVDACRRCCDFAREKNVTVCMEIINRYETNWLNTIAEGKKFLESVGKDNLLLHIDTFHMNIEESSLIDSILDAEGLIGYVHLVDSNRWAPGYGHIDFKGVLSALKKINYQGFLSLEVFPLPDPDTAAKKGIEFVRDILKSI</sequence>
<name>A0A7V5M033_UNCAE</name>
<feature type="domain" description="Xylose isomerase-like TIM barrel" evidence="2">
    <location>
        <begin position="27"/>
        <end position="267"/>
    </location>
</feature>
<keyword evidence="1 3" id="KW-0413">Isomerase</keyword>
<dbReference type="Gene3D" id="3.20.20.150">
    <property type="entry name" value="Divalent-metal-dependent TIM barrel enzymes"/>
    <property type="match status" value="1"/>
</dbReference>
<evidence type="ECO:0000313" key="3">
    <source>
        <dbReference type="EMBL" id="HHF98384.1"/>
    </source>
</evidence>
<protein>
    <submittedName>
        <fullName evidence="3">Sugar phosphate isomerase/epimerase</fullName>
    </submittedName>
</protein>
<organism evidence="3">
    <name type="scientific">Aerophobetes bacterium</name>
    <dbReference type="NCBI Taxonomy" id="2030807"/>
    <lineage>
        <taxon>Bacteria</taxon>
        <taxon>Candidatus Aerophobota</taxon>
    </lineage>
</organism>
<reference evidence="3" key="1">
    <citation type="journal article" date="2020" name="mSystems">
        <title>Genome- and Community-Level Interaction Insights into Carbon Utilization and Element Cycling Functions of Hydrothermarchaeota in Hydrothermal Sediment.</title>
        <authorList>
            <person name="Zhou Z."/>
            <person name="Liu Y."/>
            <person name="Xu W."/>
            <person name="Pan J."/>
            <person name="Luo Z.H."/>
            <person name="Li M."/>
        </authorList>
    </citation>
    <scope>NUCLEOTIDE SEQUENCE [LARGE SCALE GENOMIC DNA]</scope>
    <source>
        <strain evidence="3">HyVt-92</strain>
    </source>
</reference>
<dbReference type="InterPro" id="IPR013022">
    <property type="entry name" value="Xyl_isomerase-like_TIM-brl"/>
</dbReference>
<dbReference type="EMBL" id="DRTT01000083">
    <property type="protein sequence ID" value="HHF98384.1"/>
    <property type="molecule type" value="Genomic_DNA"/>
</dbReference>
<evidence type="ECO:0000256" key="1">
    <source>
        <dbReference type="ARBA" id="ARBA00023235"/>
    </source>
</evidence>
<dbReference type="AlphaFoldDB" id="A0A7V5M033"/>
<dbReference type="Proteomes" id="UP000886070">
    <property type="component" value="Unassembled WGS sequence"/>
</dbReference>
<gene>
    <name evidence="3" type="ORF">ENL39_02730</name>
</gene>
<evidence type="ECO:0000259" key="2">
    <source>
        <dbReference type="Pfam" id="PF01261"/>
    </source>
</evidence>
<dbReference type="GO" id="GO:0016853">
    <property type="term" value="F:isomerase activity"/>
    <property type="evidence" value="ECO:0007669"/>
    <property type="project" value="UniProtKB-KW"/>
</dbReference>
<dbReference type="Pfam" id="PF01261">
    <property type="entry name" value="AP_endonuc_2"/>
    <property type="match status" value="1"/>
</dbReference>
<dbReference type="InterPro" id="IPR050417">
    <property type="entry name" value="Sugar_Epim/Isomerase"/>
</dbReference>
<proteinExistence type="predicted"/>
<dbReference type="InterPro" id="IPR036237">
    <property type="entry name" value="Xyl_isomerase-like_sf"/>
</dbReference>
<dbReference type="PANTHER" id="PTHR43489">
    <property type="entry name" value="ISOMERASE"/>
    <property type="match status" value="1"/>
</dbReference>
<dbReference type="InterPro" id="IPR053560">
    <property type="entry name" value="Hyi_epimerase/isomerase"/>
</dbReference>
<accession>A0A7V5M033</accession>
<dbReference type="NCBIfam" id="NF041099">
    <property type="entry name" value="keto_glucon_epim_IolO"/>
    <property type="match status" value="1"/>
</dbReference>
<dbReference type="SUPFAM" id="SSF51658">
    <property type="entry name" value="Xylose isomerase-like"/>
    <property type="match status" value="1"/>
</dbReference>